<dbReference type="Gene3D" id="1.20.1250.20">
    <property type="entry name" value="MFS general substrate transporter like domains"/>
    <property type="match status" value="2"/>
</dbReference>
<dbReference type="PANTHER" id="PTHR21576">
    <property type="entry name" value="UNCHARACTERIZED NODULIN-LIKE PROTEIN"/>
    <property type="match status" value="1"/>
</dbReference>
<feature type="transmembrane region" description="Helical" evidence="5">
    <location>
        <begin position="496"/>
        <end position="517"/>
    </location>
</feature>
<evidence type="ECO:0000313" key="8">
    <source>
        <dbReference type="EMBL" id="KAJ6409910.1"/>
    </source>
</evidence>
<evidence type="ECO:0000313" key="9">
    <source>
        <dbReference type="Proteomes" id="UP001162972"/>
    </source>
</evidence>
<evidence type="ECO:0008006" key="10">
    <source>
        <dbReference type="Google" id="ProtNLM"/>
    </source>
</evidence>
<accession>A0AAD6JRL5</accession>
<dbReference type="GO" id="GO:0016020">
    <property type="term" value="C:membrane"/>
    <property type="evidence" value="ECO:0007669"/>
    <property type="project" value="UniProtKB-SubCell"/>
</dbReference>
<dbReference type="Pfam" id="PF23262">
    <property type="entry name" value="NFD4_C"/>
    <property type="match status" value="1"/>
</dbReference>
<keyword evidence="2 5" id="KW-0812">Transmembrane</keyword>
<organism evidence="8 9">
    <name type="scientific">Salix udensis</name>
    <dbReference type="NCBI Taxonomy" id="889485"/>
    <lineage>
        <taxon>Eukaryota</taxon>
        <taxon>Viridiplantae</taxon>
        <taxon>Streptophyta</taxon>
        <taxon>Embryophyta</taxon>
        <taxon>Tracheophyta</taxon>
        <taxon>Spermatophyta</taxon>
        <taxon>Magnoliopsida</taxon>
        <taxon>eudicotyledons</taxon>
        <taxon>Gunneridae</taxon>
        <taxon>Pentapetalae</taxon>
        <taxon>rosids</taxon>
        <taxon>fabids</taxon>
        <taxon>Malpighiales</taxon>
        <taxon>Salicaceae</taxon>
        <taxon>Saliceae</taxon>
        <taxon>Salix</taxon>
    </lineage>
</organism>
<comment type="caution">
    <text evidence="8">The sequence shown here is derived from an EMBL/GenBank/DDBJ whole genome shotgun (WGS) entry which is preliminary data.</text>
</comment>
<feature type="transmembrane region" description="Helical" evidence="5">
    <location>
        <begin position="350"/>
        <end position="372"/>
    </location>
</feature>
<keyword evidence="9" id="KW-1185">Reference proteome</keyword>
<evidence type="ECO:0000256" key="4">
    <source>
        <dbReference type="ARBA" id="ARBA00023136"/>
    </source>
</evidence>
<dbReference type="EMBL" id="JAPFFJ010000015">
    <property type="protein sequence ID" value="KAJ6409910.1"/>
    <property type="molecule type" value="Genomic_DNA"/>
</dbReference>
<proteinExistence type="predicted"/>
<evidence type="ECO:0000259" key="7">
    <source>
        <dbReference type="Pfam" id="PF23262"/>
    </source>
</evidence>
<name>A0AAD6JRL5_9ROSI</name>
<feature type="transmembrane region" description="Helical" evidence="5">
    <location>
        <begin position="113"/>
        <end position="133"/>
    </location>
</feature>
<dbReference type="Proteomes" id="UP001162972">
    <property type="component" value="Chromosome 9"/>
</dbReference>
<feature type="transmembrane region" description="Helical" evidence="5">
    <location>
        <begin position="418"/>
        <end position="439"/>
    </location>
</feature>
<evidence type="ECO:0000256" key="2">
    <source>
        <dbReference type="ARBA" id="ARBA00022692"/>
    </source>
</evidence>
<dbReference type="SUPFAM" id="SSF103473">
    <property type="entry name" value="MFS general substrate transporter"/>
    <property type="match status" value="1"/>
</dbReference>
<dbReference type="CDD" id="cd17354">
    <property type="entry name" value="MFS_Mch1p_like"/>
    <property type="match status" value="1"/>
</dbReference>
<feature type="domain" description="NFD4 C-terminal" evidence="7">
    <location>
        <begin position="321"/>
        <end position="525"/>
    </location>
</feature>
<dbReference type="AlphaFoldDB" id="A0AAD6JRL5"/>
<dbReference type="InterPro" id="IPR056555">
    <property type="entry name" value="NFD4_C"/>
</dbReference>
<feature type="transmembrane region" description="Helical" evidence="5">
    <location>
        <begin position="451"/>
        <end position="476"/>
    </location>
</feature>
<dbReference type="InterPro" id="IPR010658">
    <property type="entry name" value="Nodulin-like"/>
</dbReference>
<feature type="transmembrane region" description="Helical" evidence="5">
    <location>
        <begin position="81"/>
        <end position="101"/>
    </location>
</feature>
<evidence type="ECO:0000256" key="3">
    <source>
        <dbReference type="ARBA" id="ARBA00022989"/>
    </source>
</evidence>
<gene>
    <name evidence="8" type="ORF">OIU84_009407</name>
</gene>
<evidence type="ECO:0000256" key="5">
    <source>
        <dbReference type="SAM" id="Phobius"/>
    </source>
</evidence>
<feature type="transmembrane region" description="Helical" evidence="5">
    <location>
        <begin position="215"/>
        <end position="232"/>
    </location>
</feature>
<keyword evidence="4 5" id="KW-0472">Membrane</keyword>
<evidence type="ECO:0000259" key="6">
    <source>
        <dbReference type="Pfam" id="PF06813"/>
    </source>
</evidence>
<feature type="transmembrane region" description="Helical" evidence="5">
    <location>
        <begin position="176"/>
        <end position="195"/>
    </location>
</feature>
<reference evidence="8 9" key="1">
    <citation type="journal article" date="2023" name="Int. J. Mol. Sci.">
        <title>De Novo Assembly and Annotation of 11 Diverse Shrub Willow (Salix) Genomes Reveals Novel Gene Organization in Sex-Linked Regions.</title>
        <authorList>
            <person name="Hyden B."/>
            <person name="Feng K."/>
            <person name="Yates T.B."/>
            <person name="Jawdy S."/>
            <person name="Cereghino C."/>
            <person name="Smart L.B."/>
            <person name="Muchero W."/>
        </authorList>
    </citation>
    <scope>NUCLEOTIDE SEQUENCE [LARGE SCALE GENOMIC DNA]</scope>
    <source>
        <tissue evidence="8">Shoot tip</tissue>
    </source>
</reference>
<dbReference type="Pfam" id="PF06813">
    <property type="entry name" value="Nodulin-like"/>
    <property type="match status" value="1"/>
</dbReference>
<sequence>MGYLRTSSASLEPTKWLGFVTAVWVQAISGNNYTFSNYSDALKTLMSLTQLELNSLSVAKDVGKAFGLLAGLASDRLPTPVILLIGSIEGLIGYGAQWLVVSKRIQPLSYWKMCIFLCLGGNSTTWMNTAVLVTCIRNFRSNRGPVSGILKGYVGLSTAIFTDLCAALFGDDPAKFLAMLALIPFAVCLTAIVFLRETPPAATVEEEKEESKYFNLFNVVAVIVAFQFYAFINGWNLNRFKNHADVERQIQEPLLREEKTQKEIQEKPAEEAAPAVVERTQAAEEETAVVERAQAAEEEKAVVVVKRRPVIGEDHTILEAMSTVDFWILFLSFLCGVGTGLAVMNNMGQIGLALGYADVSLFVSMTSIWGFFGRIISGTVSEHYIKKAGTPRPLWNAASQILMAVGYILMAVALPGSLYIGSIVVGVCYGVRVAVSVPTASELFGLKYFGLIYNILILNLPLGSFLFSGLLAGFLYDAEATPTPGGGNTCVGAHCYRNVFIIMAIACVIGFGLDVLLGIRTKKIYTKIYMSRRSKKLASASNLQ</sequence>
<dbReference type="InterPro" id="IPR036259">
    <property type="entry name" value="MFS_trans_sf"/>
</dbReference>
<evidence type="ECO:0000256" key="1">
    <source>
        <dbReference type="ARBA" id="ARBA00004141"/>
    </source>
</evidence>
<protein>
    <recommendedName>
        <fullName evidence="10">Nodulin-like domain-containing protein</fullName>
    </recommendedName>
</protein>
<feature type="domain" description="Nodulin-like" evidence="6">
    <location>
        <begin position="15"/>
        <end position="229"/>
    </location>
</feature>
<feature type="transmembrane region" description="Helical" evidence="5">
    <location>
        <begin position="326"/>
        <end position="344"/>
    </location>
</feature>
<comment type="subcellular location">
    <subcellularLocation>
        <location evidence="1">Membrane</location>
        <topology evidence="1">Multi-pass membrane protein</topology>
    </subcellularLocation>
</comment>
<dbReference type="PANTHER" id="PTHR21576:SF78">
    <property type="entry name" value="PROTEIN NUCLEAR FUSION DEFECTIVE 4-LIKE"/>
    <property type="match status" value="1"/>
</dbReference>
<keyword evidence="3 5" id="KW-1133">Transmembrane helix</keyword>